<dbReference type="PANTHER" id="PTHR43798:SF33">
    <property type="entry name" value="HYDROLASE, PUTATIVE (AFU_ORTHOLOGUE AFUA_2G14860)-RELATED"/>
    <property type="match status" value="1"/>
</dbReference>
<dbReference type="InterPro" id="IPR050266">
    <property type="entry name" value="AB_hydrolase_sf"/>
</dbReference>
<reference evidence="3" key="1">
    <citation type="journal article" date="2014" name="Int. J. Syst. Evol. Microbiol.">
        <title>Complete genome sequence of Corynebacterium casei LMG S-19264T (=DSM 44701T), isolated from a smear-ripened cheese.</title>
        <authorList>
            <consortium name="US DOE Joint Genome Institute (JGI-PGF)"/>
            <person name="Walter F."/>
            <person name="Albersmeier A."/>
            <person name="Kalinowski J."/>
            <person name="Ruckert C."/>
        </authorList>
    </citation>
    <scope>NUCLEOTIDE SEQUENCE</scope>
    <source>
        <strain evidence="3">JCM 4646</strain>
    </source>
</reference>
<comment type="caution">
    <text evidence="3">The sequence shown here is derived from an EMBL/GenBank/DDBJ whole genome shotgun (WGS) entry which is preliminary data.</text>
</comment>
<dbReference type="GO" id="GO:0003824">
    <property type="term" value="F:catalytic activity"/>
    <property type="evidence" value="ECO:0007669"/>
    <property type="project" value="UniProtKB-ARBA"/>
</dbReference>
<dbReference type="AlphaFoldDB" id="A0A919KJR6"/>
<evidence type="ECO:0000313" key="4">
    <source>
        <dbReference type="Proteomes" id="UP000617734"/>
    </source>
</evidence>
<feature type="region of interest" description="Disordered" evidence="1">
    <location>
        <begin position="220"/>
        <end position="260"/>
    </location>
</feature>
<dbReference type="PANTHER" id="PTHR43798">
    <property type="entry name" value="MONOACYLGLYCEROL LIPASE"/>
    <property type="match status" value="1"/>
</dbReference>
<evidence type="ECO:0000256" key="1">
    <source>
        <dbReference type="SAM" id="MobiDB-lite"/>
    </source>
</evidence>
<dbReference type="RefSeq" id="WP_308438319.1">
    <property type="nucleotide sequence ID" value="NZ_BNBO01000001.1"/>
</dbReference>
<dbReference type="InterPro" id="IPR000073">
    <property type="entry name" value="AB_hydrolase_1"/>
</dbReference>
<gene>
    <name evidence="3" type="ORF">GCM10018781_00990</name>
</gene>
<accession>A0A919KJR6</accession>
<protein>
    <recommendedName>
        <fullName evidence="2">AB hydrolase-1 domain-containing protein</fullName>
    </recommendedName>
</protein>
<name>A0A919KJR6_9ACTN</name>
<proteinExistence type="predicted"/>
<keyword evidence="4" id="KW-1185">Reference proteome</keyword>
<dbReference type="Gene3D" id="3.40.50.1820">
    <property type="entry name" value="alpha/beta hydrolase"/>
    <property type="match status" value="1"/>
</dbReference>
<dbReference type="Proteomes" id="UP000617734">
    <property type="component" value="Unassembled WGS sequence"/>
</dbReference>
<organism evidence="3 4">
    <name type="scientific">Kitasatospora indigofera</name>
    <dbReference type="NCBI Taxonomy" id="67307"/>
    <lineage>
        <taxon>Bacteria</taxon>
        <taxon>Bacillati</taxon>
        <taxon>Actinomycetota</taxon>
        <taxon>Actinomycetes</taxon>
        <taxon>Kitasatosporales</taxon>
        <taxon>Streptomycetaceae</taxon>
        <taxon>Kitasatospora</taxon>
    </lineage>
</organism>
<reference evidence="3" key="2">
    <citation type="submission" date="2020-09" db="EMBL/GenBank/DDBJ databases">
        <authorList>
            <person name="Sun Q."/>
            <person name="Ohkuma M."/>
        </authorList>
    </citation>
    <scope>NUCLEOTIDE SEQUENCE</scope>
    <source>
        <strain evidence="3">JCM 4646</strain>
    </source>
</reference>
<feature type="domain" description="AB hydrolase-1" evidence="2">
    <location>
        <begin position="37"/>
        <end position="139"/>
    </location>
</feature>
<dbReference type="EMBL" id="BNBO01000001">
    <property type="protein sequence ID" value="GHH58877.1"/>
    <property type="molecule type" value="Genomic_DNA"/>
</dbReference>
<evidence type="ECO:0000313" key="3">
    <source>
        <dbReference type="EMBL" id="GHH58877.1"/>
    </source>
</evidence>
<sequence>MTNQPSDLLSPGAHEVLLDGLTQRYHVYGSGPVCLAVPGGPGVTWDYLRAPGLEEFLTMVYVEPLGTGGSQRLPSHPDGYTRERSARSLVSLIDRLAVPPVFLLGHSHGGFVAQYFALRHPDRLRGLVLYESAPVTGAEHMAEAGARVQEFAARNAGRPGLPSALNGLRTVGSLTDDEKITDALRALMPVYFAHYWDREDEFRDLRAQVTCSYISALDENGEPDVIDDRERLTRSAFPPSSWPAGTTSSADRGGRRNSTR</sequence>
<evidence type="ECO:0000259" key="2">
    <source>
        <dbReference type="Pfam" id="PF00561"/>
    </source>
</evidence>
<dbReference type="GeneID" id="95350655"/>
<dbReference type="GO" id="GO:0016020">
    <property type="term" value="C:membrane"/>
    <property type="evidence" value="ECO:0007669"/>
    <property type="project" value="TreeGrafter"/>
</dbReference>
<dbReference type="SUPFAM" id="SSF53474">
    <property type="entry name" value="alpha/beta-Hydrolases"/>
    <property type="match status" value="1"/>
</dbReference>
<dbReference type="Pfam" id="PF00561">
    <property type="entry name" value="Abhydrolase_1"/>
    <property type="match status" value="1"/>
</dbReference>
<dbReference type="InterPro" id="IPR029058">
    <property type="entry name" value="AB_hydrolase_fold"/>
</dbReference>